<feature type="compositionally biased region" description="Basic residues" evidence="1">
    <location>
        <begin position="44"/>
        <end position="54"/>
    </location>
</feature>
<evidence type="ECO:0000313" key="2">
    <source>
        <dbReference type="EMBL" id="CDJ53524.1"/>
    </source>
</evidence>
<evidence type="ECO:0000313" key="3">
    <source>
        <dbReference type="Proteomes" id="UP000030750"/>
    </source>
</evidence>
<name>U6LY72_9EIME</name>
<organism evidence="2 3">
    <name type="scientific">Eimeria brunetti</name>
    <dbReference type="NCBI Taxonomy" id="51314"/>
    <lineage>
        <taxon>Eukaryota</taxon>
        <taxon>Sar</taxon>
        <taxon>Alveolata</taxon>
        <taxon>Apicomplexa</taxon>
        <taxon>Conoidasida</taxon>
        <taxon>Coccidia</taxon>
        <taxon>Eucoccidiorida</taxon>
        <taxon>Eimeriorina</taxon>
        <taxon>Eimeriidae</taxon>
        <taxon>Eimeria</taxon>
    </lineage>
</organism>
<keyword evidence="3" id="KW-1185">Reference proteome</keyword>
<protein>
    <submittedName>
        <fullName evidence="2">Uncharacterized protein</fullName>
    </submittedName>
</protein>
<feature type="compositionally biased region" description="Polar residues" evidence="1">
    <location>
        <begin position="7"/>
        <end position="21"/>
    </location>
</feature>
<evidence type="ECO:0000256" key="1">
    <source>
        <dbReference type="SAM" id="MobiDB-lite"/>
    </source>
</evidence>
<dbReference type="EMBL" id="HG713352">
    <property type="protein sequence ID" value="CDJ53524.1"/>
    <property type="molecule type" value="Genomic_DNA"/>
</dbReference>
<dbReference type="VEuPathDB" id="ToxoDB:EBH_0007820"/>
<sequence length="99" mass="10394">MREKESNGSNGRIEATSQNDGGNPDVDSSFSNNSKGSSSSSSIRSRHERLRKACHNAEGRVALLPGKKTNEELKGSSSASKHQQKTAAAAAAGDAPRQL</sequence>
<feature type="compositionally biased region" description="Low complexity" evidence="1">
    <location>
        <begin position="28"/>
        <end position="43"/>
    </location>
</feature>
<dbReference type="Proteomes" id="UP000030750">
    <property type="component" value="Unassembled WGS sequence"/>
</dbReference>
<dbReference type="AlphaFoldDB" id="U6LY72"/>
<reference evidence="2" key="2">
    <citation type="submission" date="2013-10" db="EMBL/GenBank/DDBJ databases">
        <authorList>
            <person name="Aslett M."/>
        </authorList>
    </citation>
    <scope>NUCLEOTIDE SEQUENCE [LARGE SCALE GENOMIC DNA]</scope>
    <source>
        <strain evidence="2">Houghton</strain>
    </source>
</reference>
<proteinExistence type="predicted"/>
<accession>U6LY72</accession>
<gene>
    <name evidence="2" type="ORF">EBH_0007820</name>
</gene>
<feature type="region of interest" description="Disordered" evidence="1">
    <location>
        <begin position="1"/>
        <end position="99"/>
    </location>
</feature>
<reference evidence="2" key="1">
    <citation type="submission" date="2013-10" db="EMBL/GenBank/DDBJ databases">
        <title>Genomic analysis of the causative agents of coccidiosis in chickens.</title>
        <authorList>
            <person name="Reid A.J."/>
            <person name="Blake D."/>
            <person name="Billington K."/>
            <person name="Browne H."/>
            <person name="Dunn M."/>
            <person name="Hung S."/>
            <person name="Kawahara F."/>
            <person name="Miranda-Saavedra D."/>
            <person name="Mourier T."/>
            <person name="Nagra H."/>
            <person name="Otto T.D."/>
            <person name="Rawlings N."/>
            <person name="Sanchez A."/>
            <person name="Sanders M."/>
            <person name="Subramaniam C."/>
            <person name="Tay Y."/>
            <person name="Dear P."/>
            <person name="Doerig C."/>
            <person name="Gruber A."/>
            <person name="Parkinson J."/>
            <person name="Shirley M."/>
            <person name="Wan K.L."/>
            <person name="Berriman M."/>
            <person name="Tomley F."/>
            <person name="Pain A."/>
        </authorList>
    </citation>
    <scope>NUCLEOTIDE SEQUENCE [LARGE SCALE GENOMIC DNA]</scope>
    <source>
        <strain evidence="2">Houghton</strain>
    </source>
</reference>